<keyword evidence="2" id="KW-0547">Nucleotide-binding</keyword>
<evidence type="ECO:0000256" key="3">
    <source>
        <dbReference type="ARBA" id="ARBA00022840"/>
    </source>
</evidence>
<dbReference type="PROSITE" id="PS00211">
    <property type="entry name" value="ABC_TRANSPORTER_1"/>
    <property type="match status" value="1"/>
</dbReference>
<dbReference type="InterPro" id="IPR017871">
    <property type="entry name" value="ABC_transporter-like_CS"/>
</dbReference>
<keyword evidence="6" id="KW-1185">Reference proteome</keyword>
<evidence type="ECO:0000259" key="4">
    <source>
        <dbReference type="PROSITE" id="PS50893"/>
    </source>
</evidence>
<name>A0ABX2LKG3_9STAP</name>
<dbReference type="InterPro" id="IPR003439">
    <property type="entry name" value="ABC_transporter-like_ATP-bd"/>
</dbReference>
<dbReference type="PANTHER" id="PTHR42939:SF1">
    <property type="entry name" value="ABC TRANSPORTER ATP-BINDING PROTEIN ALBC-RELATED"/>
    <property type="match status" value="1"/>
</dbReference>
<reference evidence="5 6" key="1">
    <citation type="submission" date="2020-06" db="EMBL/GenBank/DDBJ databases">
        <title>Staphylococcus borealis sp. nov. -A novel member of the Staphylococcaceae family isolated from skin and blood in humans.</title>
        <authorList>
            <person name="Pain M."/>
            <person name="Wolden R."/>
            <person name="Jaen-Luchoro D."/>
            <person name="Salva-Serra F."/>
            <person name="Iglesias B.P."/>
            <person name="Karlsson R."/>
            <person name="Klingenberg C."/>
            <person name="Cavanagh J.P."/>
        </authorList>
    </citation>
    <scope>NUCLEOTIDE SEQUENCE [LARGE SCALE GENOMIC DNA]</scope>
    <source>
        <strain evidence="5 6">58-22</strain>
    </source>
</reference>
<dbReference type="InterPro" id="IPR051782">
    <property type="entry name" value="ABC_Transporter_VariousFunc"/>
</dbReference>
<evidence type="ECO:0000256" key="2">
    <source>
        <dbReference type="ARBA" id="ARBA00022741"/>
    </source>
</evidence>
<accession>A0ABX2LKG3</accession>
<evidence type="ECO:0000313" key="6">
    <source>
        <dbReference type="Proteomes" id="UP000610527"/>
    </source>
</evidence>
<dbReference type="GO" id="GO:0005524">
    <property type="term" value="F:ATP binding"/>
    <property type="evidence" value="ECO:0007669"/>
    <property type="project" value="UniProtKB-KW"/>
</dbReference>
<proteinExistence type="predicted"/>
<dbReference type="EMBL" id="JABVEG010000002">
    <property type="protein sequence ID" value="NUI81914.1"/>
    <property type="molecule type" value="Genomic_DNA"/>
</dbReference>
<dbReference type="PANTHER" id="PTHR42939">
    <property type="entry name" value="ABC TRANSPORTER ATP-BINDING PROTEIN ALBC-RELATED"/>
    <property type="match status" value="1"/>
</dbReference>
<dbReference type="SMART" id="SM00382">
    <property type="entry name" value="AAA"/>
    <property type="match status" value="1"/>
</dbReference>
<dbReference type="PROSITE" id="PS50893">
    <property type="entry name" value="ABC_TRANSPORTER_2"/>
    <property type="match status" value="1"/>
</dbReference>
<dbReference type="Pfam" id="PF00005">
    <property type="entry name" value="ABC_tran"/>
    <property type="match status" value="1"/>
</dbReference>
<keyword evidence="1" id="KW-0813">Transport</keyword>
<organism evidence="5 6">
    <name type="scientific">Staphylococcus borealis</name>
    <dbReference type="NCBI Taxonomy" id="2742203"/>
    <lineage>
        <taxon>Bacteria</taxon>
        <taxon>Bacillati</taxon>
        <taxon>Bacillota</taxon>
        <taxon>Bacilli</taxon>
        <taxon>Bacillales</taxon>
        <taxon>Staphylococcaceae</taxon>
        <taxon>Staphylococcus</taxon>
    </lineage>
</organism>
<keyword evidence="3 5" id="KW-0067">ATP-binding</keyword>
<evidence type="ECO:0000313" key="5">
    <source>
        <dbReference type="EMBL" id="NUI81914.1"/>
    </source>
</evidence>
<feature type="domain" description="ABC transporter" evidence="4">
    <location>
        <begin position="2"/>
        <end position="228"/>
    </location>
</feature>
<dbReference type="InterPro" id="IPR027417">
    <property type="entry name" value="P-loop_NTPase"/>
</dbReference>
<protein>
    <submittedName>
        <fullName evidence="5">ABC transporter ATP-binding protein</fullName>
    </submittedName>
</protein>
<sequence length="285" mass="32869">MLEFKDISKKYHKKAILENINFKICKGEKVGLLGTNGAGKTTLMKLIAKSQLPTQGHIFYNGIDINSKDNVLNDFAFMINQIYFPEISARKNLEYYLEINNKKEYSNDISKILNLVALEDNSKKVKYFSYGMKQRLCLALCLIIKPKVAILDEPFLGLDPIGVQKLITIIEQLSKENDTIFLISSHQLKELEGLCTRFLLLNKRKITEIDVKEQNNIIKLKFKKTINNIDNLLSKFSFIEKIDLNIVTIKNENDNLSKLLVELSDNSLLEVIHNSHDLESYFYQE</sequence>
<dbReference type="CDD" id="cd03230">
    <property type="entry name" value="ABC_DR_subfamily_A"/>
    <property type="match status" value="1"/>
</dbReference>
<dbReference type="SUPFAM" id="SSF52540">
    <property type="entry name" value="P-loop containing nucleoside triphosphate hydrolases"/>
    <property type="match status" value="1"/>
</dbReference>
<comment type="caution">
    <text evidence="5">The sequence shown here is derived from an EMBL/GenBank/DDBJ whole genome shotgun (WGS) entry which is preliminary data.</text>
</comment>
<evidence type="ECO:0000256" key="1">
    <source>
        <dbReference type="ARBA" id="ARBA00022448"/>
    </source>
</evidence>
<dbReference type="Proteomes" id="UP000610527">
    <property type="component" value="Unassembled WGS sequence"/>
</dbReference>
<gene>
    <name evidence="5" type="ORF">HUN84_03965</name>
</gene>
<dbReference type="Gene3D" id="3.40.50.300">
    <property type="entry name" value="P-loop containing nucleotide triphosphate hydrolases"/>
    <property type="match status" value="1"/>
</dbReference>
<dbReference type="InterPro" id="IPR003593">
    <property type="entry name" value="AAA+_ATPase"/>
</dbReference>